<comment type="caution">
    <text evidence="1">The sequence shown here is derived from an EMBL/GenBank/DDBJ whole genome shotgun (WGS) entry which is preliminary data.</text>
</comment>
<protein>
    <submittedName>
        <fullName evidence="1">Uncharacterized protein</fullName>
    </submittedName>
</protein>
<name>A0A835Z424_9STRA</name>
<organism evidence="1 2">
    <name type="scientific">Tribonema minus</name>
    <dbReference type="NCBI Taxonomy" id="303371"/>
    <lineage>
        <taxon>Eukaryota</taxon>
        <taxon>Sar</taxon>
        <taxon>Stramenopiles</taxon>
        <taxon>Ochrophyta</taxon>
        <taxon>PX clade</taxon>
        <taxon>Xanthophyceae</taxon>
        <taxon>Tribonematales</taxon>
        <taxon>Tribonemataceae</taxon>
        <taxon>Tribonema</taxon>
    </lineage>
</organism>
<evidence type="ECO:0000313" key="1">
    <source>
        <dbReference type="EMBL" id="KAG5186436.1"/>
    </source>
</evidence>
<dbReference type="Proteomes" id="UP000664859">
    <property type="component" value="Unassembled WGS sequence"/>
</dbReference>
<gene>
    <name evidence="1" type="ORF">JKP88DRAFT_272681</name>
</gene>
<accession>A0A835Z424</accession>
<dbReference type="AlphaFoldDB" id="A0A835Z424"/>
<sequence>MQSPPTPPSMYGGHTRRYFDEYVANKENIDPNSFYSVDNIKRPHKRTPLGSLSTHQLRSNYTELMINATCKYARERDVYEMKQLEKRHEDQKQKLSKKQGRELSKMKLDQTVAQALRHVEITTRCEHKLATMTDTELLMDLCTVEQEKAKGERQCDLASREDILLRKFVRMLADRDIVGDHARFVALALTDALDVFQYKCPPDVSVTIVHSSFMTLAVYSVETTE</sequence>
<dbReference type="EMBL" id="JAFCMP010000112">
    <property type="protein sequence ID" value="KAG5186436.1"/>
    <property type="molecule type" value="Genomic_DNA"/>
</dbReference>
<proteinExistence type="predicted"/>
<keyword evidence="2" id="KW-1185">Reference proteome</keyword>
<reference evidence="1" key="1">
    <citation type="submission" date="2021-02" db="EMBL/GenBank/DDBJ databases">
        <title>First Annotated Genome of the Yellow-green Alga Tribonema minus.</title>
        <authorList>
            <person name="Mahan K.M."/>
        </authorList>
    </citation>
    <scope>NUCLEOTIDE SEQUENCE</scope>
    <source>
        <strain evidence="1">UTEX B ZZ1240</strain>
    </source>
</reference>
<evidence type="ECO:0000313" key="2">
    <source>
        <dbReference type="Proteomes" id="UP000664859"/>
    </source>
</evidence>